<dbReference type="OrthoDB" id="687730at2759"/>
<feature type="compositionally biased region" description="Acidic residues" evidence="1">
    <location>
        <begin position="254"/>
        <end position="264"/>
    </location>
</feature>
<protein>
    <recommendedName>
        <fullName evidence="2">FHA domain-containing protein</fullName>
    </recommendedName>
</protein>
<dbReference type="EMBL" id="KK198762">
    <property type="protein sequence ID" value="KCW50990.1"/>
    <property type="molecule type" value="Genomic_DNA"/>
</dbReference>
<dbReference type="Gene3D" id="2.60.200.20">
    <property type="match status" value="1"/>
</dbReference>
<accession>A0A059AC96</accession>
<dbReference type="SUPFAM" id="SSF49879">
    <property type="entry name" value="SMAD/FHA domain"/>
    <property type="match status" value="1"/>
</dbReference>
<dbReference type="eggNOG" id="ENOG502RZUN">
    <property type="taxonomic scope" value="Eukaryota"/>
</dbReference>
<feature type="region of interest" description="Disordered" evidence="1">
    <location>
        <begin position="246"/>
        <end position="273"/>
    </location>
</feature>
<proteinExistence type="predicted"/>
<dbReference type="FunCoup" id="A0A059AC96">
    <property type="interactions" value="1306"/>
</dbReference>
<dbReference type="PANTHER" id="PTHR23308">
    <property type="entry name" value="NUCLEAR INHIBITOR OF PROTEIN PHOSPHATASE-1"/>
    <property type="match status" value="1"/>
</dbReference>
<evidence type="ECO:0000259" key="2">
    <source>
        <dbReference type="PROSITE" id="PS50006"/>
    </source>
</evidence>
<dbReference type="Gramene" id="KCW50990">
    <property type="protein sequence ID" value="KCW50990"/>
    <property type="gene ID" value="EUGRSUZ_J00617"/>
</dbReference>
<dbReference type="GO" id="GO:0003729">
    <property type="term" value="F:mRNA binding"/>
    <property type="evidence" value="ECO:0000318"/>
    <property type="project" value="GO_Central"/>
</dbReference>
<feature type="domain" description="FHA" evidence="2">
    <location>
        <begin position="165"/>
        <end position="215"/>
    </location>
</feature>
<dbReference type="Pfam" id="PF00498">
    <property type="entry name" value="FHA"/>
    <property type="match status" value="1"/>
</dbReference>
<name>A0A059AC96_EUCGR</name>
<dbReference type="FunFam" id="2.60.200.20:FF:000063">
    <property type="entry name" value="Predicted protein"/>
    <property type="match status" value="1"/>
</dbReference>
<evidence type="ECO:0000313" key="3">
    <source>
        <dbReference type="EMBL" id="KCW50990.1"/>
    </source>
</evidence>
<evidence type="ECO:0000256" key="1">
    <source>
        <dbReference type="SAM" id="MobiDB-lite"/>
    </source>
</evidence>
<dbReference type="InParanoid" id="A0A059AC96"/>
<gene>
    <name evidence="3" type="ORF">EUGRSUZ_J00617</name>
</gene>
<organism evidence="3">
    <name type="scientific">Eucalyptus grandis</name>
    <name type="common">Flooded gum</name>
    <dbReference type="NCBI Taxonomy" id="71139"/>
    <lineage>
        <taxon>Eukaryota</taxon>
        <taxon>Viridiplantae</taxon>
        <taxon>Streptophyta</taxon>
        <taxon>Embryophyta</taxon>
        <taxon>Tracheophyta</taxon>
        <taxon>Spermatophyta</taxon>
        <taxon>Magnoliopsida</taxon>
        <taxon>eudicotyledons</taxon>
        <taxon>Gunneridae</taxon>
        <taxon>Pentapetalae</taxon>
        <taxon>rosids</taxon>
        <taxon>malvids</taxon>
        <taxon>Myrtales</taxon>
        <taxon>Myrtaceae</taxon>
        <taxon>Myrtoideae</taxon>
        <taxon>Eucalypteae</taxon>
        <taxon>Eucalyptus</taxon>
    </lineage>
</organism>
<sequence length="273" mass="29593">MCSQKQHQYPFFWPLYQCPSPTHFKNSFPYRLLKVFSSVLSEMEMTSLSLSHARLLPKPLVTYCTSSLSVSAPSLPSKASIPAHTPLLLNCSISCSEQLRGAKIRAKHRQRILGPVYASSEAEGPPSADVVAEKWLLQPVGDGDTRHIGFKVDMPGAFEIASNLVTVGRLPEKADMVIPVATVSGLHARIQKKEGSLLVTDLDSTNGTFIDDRKLRPGVAATVPPGSCITFGDTHLAMFLVSKLQTAEASSKDEEPEEKPEPESSEGSTESAT</sequence>
<dbReference type="InterPro" id="IPR008984">
    <property type="entry name" value="SMAD_FHA_dom_sf"/>
</dbReference>
<dbReference type="PROSITE" id="PS50006">
    <property type="entry name" value="FHA_DOMAIN"/>
    <property type="match status" value="1"/>
</dbReference>
<dbReference type="STRING" id="71139.A0A059AC96"/>
<dbReference type="SMART" id="SM00240">
    <property type="entry name" value="FHA"/>
    <property type="match status" value="1"/>
</dbReference>
<dbReference type="InterPro" id="IPR000253">
    <property type="entry name" value="FHA_dom"/>
</dbReference>
<dbReference type="GO" id="GO:0005634">
    <property type="term" value="C:nucleus"/>
    <property type="evidence" value="ECO:0000318"/>
    <property type="project" value="GO_Central"/>
</dbReference>
<dbReference type="AlphaFoldDB" id="A0A059AC96"/>
<reference evidence="3" key="1">
    <citation type="submission" date="2013-07" db="EMBL/GenBank/DDBJ databases">
        <title>The genome of Eucalyptus grandis.</title>
        <authorList>
            <person name="Schmutz J."/>
            <person name="Hayes R."/>
            <person name="Myburg A."/>
            <person name="Tuskan G."/>
            <person name="Grattapaglia D."/>
            <person name="Rokhsar D.S."/>
        </authorList>
    </citation>
    <scope>NUCLEOTIDE SEQUENCE</scope>
    <source>
        <tissue evidence="3">Leaf extractions</tissue>
    </source>
</reference>
<dbReference type="KEGG" id="egr:104421396"/>
<dbReference type="CDD" id="cd00060">
    <property type="entry name" value="FHA"/>
    <property type="match status" value="1"/>
</dbReference>
<dbReference type="InterPro" id="IPR050923">
    <property type="entry name" value="Cell_Proc_Reg/RNA_Proc"/>
</dbReference>